<dbReference type="HOGENOM" id="CLU_1317338_0_0_1"/>
<proteinExistence type="predicted"/>
<gene>
    <name evidence="2" type="ORF">OSTLU_31410</name>
</gene>
<accession>A4RWP6</accession>
<evidence type="ECO:0000256" key="1">
    <source>
        <dbReference type="SAM" id="MobiDB-lite"/>
    </source>
</evidence>
<feature type="compositionally biased region" description="Low complexity" evidence="1">
    <location>
        <begin position="67"/>
        <end position="77"/>
    </location>
</feature>
<dbReference type="Gramene" id="ABO95909">
    <property type="protein sequence ID" value="ABO95909"/>
    <property type="gene ID" value="OSTLU_31410"/>
</dbReference>
<dbReference type="OMA" id="ETHEAGH"/>
<evidence type="ECO:0000313" key="2">
    <source>
        <dbReference type="EMBL" id="ABO95909.1"/>
    </source>
</evidence>
<sequence length="209" mass="22737">MADEAKLETLRRMLASATRRDEEAEARREVETAARRAEIAKIAAQLTAITGSAPATPVERTKKKTAKATTKATATTKTKTKAKAKAKAKAKKVKAKKTVKPKRSANDPLKTSDFAVGMEVEVRGEGNETWYGEVTKVRQSNAKCPLEVAWLQKEGSGFIYYDCAHKDVIELRTVLETHEAGHFAVPAGGRSACSKCKEAGTTCSKRVKK</sequence>
<evidence type="ECO:0000313" key="3">
    <source>
        <dbReference type="Proteomes" id="UP000001568"/>
    </source>
</evidence>
<protein>
    <submittedName>
        <fullName evidence="2">Uncharacterized protein</fullName>
    </submittedName>
</protein>
<dbReference type="GeneID" id="5001557"/>
<reference evidence="2 3" key="1">
    <citation type="journal article" date="2007" name="Proc. Natl. Acad. Sci. U.S.A.">
        <title>The tiny eukaryote Ostreococcus provides genomic insights into the paradox of plankton speciation.</title>
        <authorList>
            <person name="Palenik B."/>
            <person name="Grimwood J."/>
            <person name="Aerts A."/>
            <person name="Rouze P."/>
            <person name="Salamov A."/>
            <person name="Putnam N."/>
            <person name="Dupont C."/>
            <person name="Jorgensen R."/>
            <person name="Derelle E."/>
            <person name="Rombauts S."/>
            <person name="Zhou K."/>
            <person name="Otillar R."/>
            <person name="Merchant S.S."/>
            <person name="Podell S."/>
            <person name="Gaasterland T."/>
            <person name="Napoli C."/>
            <person name="Gendler K."/>
            <person name="Manuell A."/>
            <person name="Tai V."/>
            <person name="Vallon O."/>
            <person name="Piganeau G."/>
            <person name="Jancek S."/>
            <person name="Heijde M."/>
            <person name="Jabbari K."/>
            <person name="Bowler C."/>
            <person name="Lohr M."/>
            <person name="Robbens S."/>
            <person name="Werner G."/>
            <person name="Dubchak I."/>
            <person name="Pazour G.J."/>
            <person name="Ren Q."/>
            <person name="Paulsen I."/>
            <person name="Delwiche C."/>
            <person name="Schmutz J."/>
            <person name="Rokhsar D."/>
            <person name="Van de Peer Y."/>
            <person name="Moreau H."/>
            <person name="Grigoriev I.V."/>
        </authorList>
    </citation>
    <scope>NUCLEOTIDE SEQUENCE [LARGE SCALE GENOMIC DNA]</scope>
    <source>
        <strain evidence="2 3">CCE9901</strain>
    </source>
</reference>
<dbReference type="Proteomes" id="UP000001568">
    <property type="component" value="Chromosome 4"/>
</dbReference>
<dbReference type="RefSeq" id="XP_001417616.1">
    <property type="nucleotide sequence ID" value="XM_001417579.1"/>
</dbReference>
<name>A4RWP6_OSTLU</name>
<feature type="compositionally biased region" description="Basic residues" evidence="1">
    <location>
        <begin position="78"/>
        <end position="103"/>
    </location>
</feature>
<feature type="region of interest" description="Disordered" evidence="1">
    <location>
        <begin position="50"/>
        <end position="110"/>
    </location>
</feature>
<dbReference type="KEGG" id="olu:OSTLU_31410"/>
<dbReference type="AlphaFoldDB" id="A4RWP6"/>
<organism evidence="2 3">
    <name type="scientific">Ostreococcus lucimarinus (strain CCE9901)</name>
    <dbReference type="NCBI Taxonomy" id="436017"/>
    <lineage>
        <taxon>Eukaryota</taxon>
        <taxon>Viridiplantae</taxon>
        <taxon>Chlorophyta</taxon>
        <taxon>Mamiellophyceae</taxon>
        <taxon>Mamiellales</taxon>
        <taxon>Bathycoccaceae</taxon>
        <taxon>Ostreococcus</taxon>
    </lineage>
</organism>
<dbReference type="EMBL" id="CP000584">
    <property type="protein sequence ID" value="ABO95909.1"/>
    <property type="molecule type" value="Genomic_DNA"/>
</dbReference>
<keyword evidence="3" id="KW-1185">Reference proteome</keyword>